<protein>
    <recommendedName>
        <fullName evidence="5">Putative nuclease HARBI1</fullName>
    </recommendedName>
    <alternativeName>
        <fullName evidence="11">Harbinger transposase-derived nuclease</fullName>
    </alternativeName>
</protein>
<dbReference type="AlphaFoldDB" id="A0AAD9QZV7"/>
<sequence length="323" mass="36758">MADMLLFGRLAGARRARPWRFRLFNARLDDYLSENDVKSRFCFGRDSINYLVDLLSDDLARNTARNHALSPLVQVLVALRFFASGSFLEVIGDTFGLPKSTVSRCITAVSQALVRGQHMFIVWPDEDRKTVIKQAFFAKNGFPGVIRCIDCTHIRIQAPRVNENDFVNRKGYHSLNVQVICDHKDSLIYDKLNDELKDLEDGFLIGDSGYGCKPFIMTPYPHPSTQHQEAFNEALGKTRVKIEQSFGIFKRRFHLMHSEIPMDPVKVSQLIGACAVLHNIAILQNDMYDPGEAMLENDQPDVPPYDGPEDGLQIRDCICEHYF</sequence>
<comment type="function">
    <text evidence="12">Transposase-derived protein that may have nuclease activity. Does not have transposase activity.</text>
</comment>
<dbReference type="Proteomes" id="UP001249851">
    <property type="component" value="Unassembled WGS sequence"/>
</dbReference>
<accession>A0AAD9QZV7</accession>
<proteinExistence type="inferred from homology"/>
<reference evidence="14" key="2">
    <citation type="journal article" date="2023" name="Science">
        <title>Genomic signatures of disease resistance in endangered staghorn corals.</title>
        <authorList>
            <person name="Vollmer S.V."/>
            <person name="Selwyn J.D."/>
            <person name="Despard B.A."/>
            <person name="Roesel C.L."/>
        </authorList>
    </citation>
    <scope>NUCLEOTIDE SEQUENCE</scope>
    <source>
        <strain evidence="14">K2</strain>
    </source>
</reference>
<dbReference type="GO" id="GO:0005634">
    <property type="term" value="C:nucleus"/>
    <property type="evidence" value="ECO:0007669"/>
    <property type="project" value="UniProtKB-SubCell"/>
</dbReference>
<dbReference type="GO" id="GO:0005737">
    <property type="term" value="C:cytoplasm"/>
    <property type="evidence" value="ECO:0007669"/>
    <property type="project" value="UniProtKB-SubCell"/>
</dbReference>
<dbReference type="GO" id="GO:0004518">
    <property type="term" value="F:nuclease activity"/>
    <property type="evidence" value="ECO:0007669"/>
    <property type="project" value="UniProtKB-KW"/>
</dbReference>
<dbReference type="EMBL" id="JARQWQ010000008">
    <property type="protein sequence ID" value="KAK2570465.1"/>
    <property type="molecule type" value="Genomic_DNA"/>
</dbReference>
<feature type="domain" description="DDE Tnp4" evidence="13">
    <location>
        <begin position="190"/>
        <end position="279"/>
    </location>
</feature>
<comment type="caution">
    <text evidence="14">The sequence shown here is derived from an EMBL/GenBank/DDBJ whole genome shotgun (WGS) entry which is preliminary data.</text>
</comment>
<evidence type="ECO:0000256" key="12">
    <source>
        <dbReference type="ARBA" id="ARBA00045850"/>
    </source>
</evidence>
<keyword evidence="10" id="KW-0539">Nucleus</keyword>
<evidence type="ECO:0000256" key="10">
    <source>
        <dbReference type="ARBA" id="ARBA00023242"/>
    </source>
</evidence>
<dbReference type="PANTHER" id="PTHR22930:SF289">
    <property type="entry name" value="DDE TNP4 DOMAIN-CONTAINING PROTEIN-RELATED"/>
    <property type="match status" value="1"/>
</dbReference>
<evidence type="ECO:0000256" key="1">
    <source>
        <dbReference type="ARBA" id="ARBA00001968"/>
    </source>
</evidence>
<reference evidence="14" key="1">
    <citation type="journal article" date="2023" name="G3 (Bethesda)">
        <title>Whole genome assembly and annotation of the endangered Caribbean coral Acropora cervicornis.</title>
        <authorList>
            <person name="Selwyn J.D."/>
            <person name="Vollmer S.V."/>
        </authorList>
    </citation>
    <scope>NUCLEOTIDE SEQUENCE</scope>
    <source>
        <strain evidence="14">K2</strain>
    </source>
</reference>
<evidence type="ECO:0000256" key="4">
    <source>
        <dbReference type="ARBA" id="ARBA00006958"/>
    </source>
</evidence>
<evidence type="ECO:0000313" key="14">
    <source>
        <dbReference type="EMBL" id="KAK2570465.1"/>
    </source>
</evidence>
<evidence type="ECO:0000259" key="13">
    <source>
        <dbReference type="Pfam" id="PF13359"/>
    </source>
</evidence>
<evidence type="ECO:0000256" key="8">
    <source>
        <dbReference type="ARBA" id="ARBA00022723"/>
    </source>
</evidence>
<evidence type="ECO:0000256" key="6">
    <source>
        <dbReference type="ARBA" id="ARBA00022490"/>
    </source>
</evidence>
<dbReference type="GO" id="GO:0016787">
    <property type="term" value="F:hydrolase activity"/>
    <property type="evidence" value="ECO:0007669"/>
    <property type="project" value="UniProtKB-KW"/>
</dbReference>
<keyword evidence="15" id="KW-1185">Reference proteome</keyword>
<dbReference type="InterPro" id="IPR027806">
    <property type="entry name" value="HARBI1_dom"/>
</dbReference>
<dbReference type="PRINTS" id="PR02086">
    <property type="entry name" value="PUTNUCHARBI1"/>
</dbReference>
<organism evidence="14 15">
    <name type="scientific">Acropora cervicornis</name>
    <name type="common">Staghorn coral</name>
    <dbReference type="NCBI Taxonomy" id="6130"/>
    <lineage>
        <taxon>Eukaryota</taxon>
        <taxon>Metazoa</taxon>
        <taxon>Cnidaria</taxon>
        <taxon>Anthozoa</taxon>
        <taxon>Hexacorallia</taxon>
        <taxon>Scleractinia</taxon>
        <taxon>Astrocoeniina</taxon>
        <taxon>Acroporidae</taxon>
        <taxon>Acropora</taxon>
    </lineage>
</organism>
<dbReference type="Pfam" id="PF13359">
    <property type="entry name" value="DDE_Tnp_4"/>
    <property type="match status" value="2"/>
</dbReference>
<comment type="similarity">
    <text evidence="4">Belongs to the HARBI1 family.</text>
</comment>
<evidence type="ECO:0000256" key="5">
    <source>
        <dbReference type="ARBA" id="ARBA00015519"/>
    </source>
</evidence>
<keyword evidence="7" id="KW-0540">Nuclease</keyword>
<gene>
    <name evidence="14" type="ORF">P5673_005287</name>
</gene>
<keyword evidence="6" id="KW-0963">Cytoplasm</keyword>
<keyword evidence="9" id="KW-0378">Hydrolase</keyword>
<evidence type="ECO:0000256" key="11">
    <source>
        <dbReference type="ARBA" id="ARBA00030126"/>
    </source>
</evidence>
<keyword evidence="8" id="KW-0479">Metal-binding</keyword>
<evidence type="ECO:0000313" key="15">
    <source>
        <dbReference type="Proteomes" id="UP001249851"/>
    </source>
</evidence>
<evidence type="ECO:0000256" key="2">
    <source>
        <dbReference type="ARBA" id="ARBA00004123"/>
    </source>
</evidence>
<dbReference type="InterPro" id="IPR045249">
    <property type="entry name" value="HARBI1-like"/>
</dbReference>
<dbReference type="GO" id="GO:0046872">
    <property type="term" value="F:metal ion binding"/>
    <property type="evidence" value="ECO:0007669"/>
    <property type="project" value="UniProtKB-KW"/>
</dbReference>
<dbReference type="InterPro" id="IPR026103">
    <property type="entry name" value="HARBI1_animal"/>
</dbReference>
<dbReference type="PANTHER" id="PTHR22930">
    <property type="match status" value="1"/>
</dbReference>
<comment type="subcellular location">
    <subcellularLocation>
        <location evidence="3">Cytoplasm</location>
    </subcellularLocation>
    <subcellularLocation>
        <location evidence="2">Nucleus</location>
    </subcellularLocation>
</comment>
<evidence type="ECO:0000256" key="9">
    <source>
        <dbReference type="ARBA" id="ARBA00022801"/>
    </source>
</evidence>
<evidence type="ECO:0000256" key="3">
    <source>
        <dbReference type="ARBA" id="ARBA00004496"/>
    </source>
</evidence>
<name>A0AAD9QZV7_ACRCE</name>
<comment type="cofactor">
    <cofactor evidence="1">
        <name>a divalent metal cation</name>
        <dbReference type="ChEBI" id="CHEBI:60240"/>
    </cofactor>
</comment>
<feature type="domain" description="DDE Tnp4" evidence="13">
    <location>
        <begin position="149"/>
        <end position="188"/>
    </location>
</feature>
<evidence type="ECO:0000256" key="7">
    <source>
        <dbReference type="ARBA" id="ARBA00022722"/>
    </source>
</evidence>